<dbReference type="InterPro" id="IPR013785">
    <property type="entry name" value="Aldolase_TIM"/>
</dbReference>
<accession>A0A520KZ20</accession>
<keyword evidence="2" id="KW-0808">Transferase</keyword>
<dbReference type="Proteomes" id="UP000320766">
    <property type="component" value="Unassembled WGS sequence"/>
</dbReference>
<proteinExistence type="predicted"/>
<keyword evidence="3" id="KW-0479">Metal-binding</keyword>
<evidence type="ECO:0000256" key="2">
    <source>
        <dbReference type="ARBA" id="ARBA00022679"/>
    </source>
</evidence>
<name>A0A520KZ20_9EURY</name>
<keyword evidence="4" id="KW-0862">Zinc</keyword>
<evidence type="ECO:0000313" key="6">
    <source>
        <dbReference type="Proteomes" id="UP000320766"/>
    </source>
</evidence>
<evidence type="ECO:0000256" key="1">
    <source>
        <dbReference type="ARBA" id="ARBA00001947"/>
    </source>
</evidence>
<dbReference type="PANTHER" id="PTHR37418">
    <property type="entry name" value="3-KETO-5-AMINOHEXANOATE CLEAVAGE ENZYME-RELATED"/>
    <property type="match status" value="1"/>
</dbReference>
<dbReference type="GO" id="GO:0046872">
    <property type="term" value="F:metal ion binding"/>
    <property type="evidence" value="ECO:0007669"/>
    <property type="project" value="UniProtKB-KW"/>
</dbReference>
<dbReference type="EMBL" id="RXIL01000003">
    <property type="protein sequence ID" value="RZN73753.1"/>
    <property type="molecule type" value="Genomic_DNA"/>
</dbReference>
<protein>
    <submittedName>
        <fullName evidence="5">3-keto-5-aminohexanoate cleavage protein</fullName>
    </submittedName>
</protein>
<evidence type="ECO:0000256" key="3">
    <source>
        <dbReference type="ARBA" id="ARBA00022723"/>
    </source>
</evidence>
<evidence type="ECO:0000313" key="5">
    <source>
        <dbReference type="EMBL" id="RZN73753.1"/>
    </source>
</evidence>
<dbReference type="PANTHER" id="PTHR37418:SF2">
    <property type="entry name" value="3-KETO-5-AMINOHEXANOATE CLEAVAGE ENZYME"/>
    <property type="match status" value="1"/>
</dbReference>
<reference evidence="5 6" key="1">
    <citation type="journal article" date="2019" name="Nat. Microbiol.">
        <title>Wide diversity of methane and short-chain alkane metabolisms in uncultured archaea.</title>
        <authorList>
            <person name="Borrel G."/>
            <person name="Adam P.S."/>
            <person name="McKay L.J."/>
            <person name="Chen L.X."/>
            <person name="Sierra-Garcia I.N."/>
            <person name="Sieber C.M."/>
            <person name="Letourneur Q."/>
            <person name="Ghozlane A."/>
            <person name="Andersen G.L."/>
            <person name="Li W.J."/>
            <person name="Hallam S.J."/>
            <person name="Muyzer G."/>
            <person name="de Oliveira V.M."/>
            <person name="Inskeep W.P."/>
            <person name="Banfield J.F."/>
            <person name="Gribaldo S."/>
        </authorList>
    </citation>
    <scope>NUCLEOTIDE SEQUENCE [LARGE SCALE GENOMIC DNA]</scope>
    <source>
        <strain evidence="5">NM1b</strain>
    </source>
</reference>
<evidence type="ECO:0000256" key="4">
    <source>
        <dbReference type="ARBA" id="ARBA00022833"/>
    </source>
</evidence>
<dbReference type="InterPro" id="IPR008567">
    <property type="entry name" value="BKACE"/>
</dbReference>
<organism evidence="5 6">
    <name type="scientific">Candidatus Methanolliviera hydrocarbonicum</name>
    <dbReference type="NCBI Taxonomy" id="2491085"/>
    <lineage>
        <taxon>Archaea</taxon>
        <taxon>Methanobacteriati</taxon>
        <taxon>Methanobacteriota</taxon>
        <taxon>Candidatus Methanoliparia</taxon>
        <taxon>Candidatus Methanoliparales</taxon>
        <taxon>Candidatus Methanollivieraceae</taxon>
        <taxon>Candidatus Methanolliviera</taxon>
    </lineage>
</organism>
<comment type="caution">
    <text evidence="5">The sequence shown here is derived from an EMBL/GenBank/DDBJ whole genome shotgun (WGS) entry which is preliminary data.</text>
</comment>
<comment type="cofactor">
    <cofactor evidence="1">
        <name>Zn(2+)</name>
        <dbReference type="ChEBI" id="CHEBI:29105"/>
    </cofactor>
</comment>
<dbReference type="Pfam" id="PF05853">
    <property type="entry name" value="BKACE"/>
    <property type="match status" value="1"/>
</dbReference>
<gene>
    <name evidence="5" type="ORF">EF807_00300</name>
</gene>
<dbReference type="GO" id="GO:0043720">
    <property type="term" value="F:3-keto-5-aminohexanoate cleavage activity"/>
    <property type="evidence" value="ECO:0007669"/>
    <property type="project" value="InterPro"/>
</dbReference>
<dbReference type="AlphaFoldDB" id="A0A520KZ20"/>
<dbReference type="Gene3D" id="3.20.20.70">
    <property type="entry name" value="Aldolase class I"/>
    <property type="match status" value="1"/>
</dbReference>
<sequence>MEKLIITAALSGGEFVSKMATEYVPCTTDEIVDEVVKCREAGASIVHLHAKDPEMGLPASDPNPILKEYVERIKESEASDIIVNVTTGGGRFAEDEVIEEWMKERTTFGQEMDSLNMGSVNLWATPKGMEGIEKEFVFSNTLGTIERWAGYMYDNEVKPELEVYDTGQIQTALVFVKEGKLKEPLHFQLVMFGGNSCMTPDPETMLYCVKRIPDKYTWSVCAPGRFEMEMGTLAVIMGGHVRVGMEDNIYLEHGVLAKSNSELVAKIARISKELGREIATPDEAREILSIKK</sequence>